<evidence type="ECO:0000259" key="3">
    <source>
        <dbReference type="PROSITE" id="PS50162"/>
    </source>
</evidence>
<dbReference type="GO" id="GO:0005657">
    <property type="term" value="C:replication fork"/>
    <property type="evidence" value="ECO:0007669"/>
    <property type="project" value="TreeGrafter"/>
</dbReference>
<organism evidence="4 5">
    <name type="scientific">Bathycoccus prasinos</name>
    <dbReference type="NCBI Taxonomy" id="41875"/>
    <lineage>
        <taxon>Eukaryota</taxon>
        <taxon>Viridiplantae</taxon>
        <taxon>Chlorophyta</taxon>
        <taxon>Mamiellophyceae</taxon>
        <taxon>Mamiellales</taxon>
        <taxon>Bathycoccaceae</taxon>
        <taxon>Bathycoccus</taxon>
    </lineage>
</organism>
<dbReference type="Proteomes" id="UP000198341">
    <property type="component" value="Chromosome 7"/>
</dbReference>
<dbReference type="InterPro" id="IPR027417">
    <property type="entry name" value="P-loop_NTPase"/>
</dbReference>
<dbReference type="AlphaFoldDB" id="K8F1P7"/>
<comment type="subcellular location">
    <subcellularLocation>
        <location evidence="1">Nucleus</location>
    </subcellularLocation>
</comment>
<dbReference type="SUPFAM" id="SSF52540">
    <property type="entry name" value="P-loop containing nucleoside triphosphate hydrolases"/>
    <property type="match status" value="1"/>
</dbReference>
<dbReference type="OrthoDB" id="336321at2759"/>
<evidence type="ECO:0000256" key="2">
    <source>
        <dbReference type="ARBA" id="ARBA00023242"/>
    </source>
</evidence>
<reference evidence="4 5" key="1">
    <citation type="submission" date="2011-10" db="EMBL/GenBank/DDBJ databases">
        <authorList>
            <person name="Genoscope - CEA"/>
        </authorList>
    </citation>
    <scope>NUCLEOTIDE SEQUENCE [LARGE SCALE GENOMIC DNA]</scope>
    <source>
        <strain evidence="4 5">RCC 1105</strain>
    </source>
</reference>
<sequence length="386" mass="41722">MASSFSRRDLVSRLLVNESSNATTNSSLSLFSTNPSLQENQQYGGGASAISTTTTGVEDLERDIWPQIVDGNAFENQLIVLNFLPTGCEGIDDVLAGGTSETGESLGGGLRQGQVTEITGECGSGKTQLCLSAAASAATLGHRVVFVDTNGVFSAERIKAFHRNFWSDEATEEEITAHLDKTLELIAVHDVHDVFTLLHLLDQLQQDASEEDDNPEKSDTMGLLVIDSLSLLLAPLLTRAHHQGHTVMTMVAVMLKAIASERKAAVLYTNHTVADSSSTGDFNSVGNYGAHKYHQQQNTTRETTTSSLKPALGVRWTSVPHRRLQLSKVNVHQEGEFATVGGEFTNPPECTKIKAEVVYGGVQNKNGGCYFQIQQNSLQTLPQSFV</sequence>
<dbReference type="GO" id="GO:0005524">
    <property type="term" value="F:ATP binding"/>
    <property type="evidence" value="ECO:0007669"/>
    <property type="project" value="InterPro"/>
</dbReference>
<accession>K8F1P7</accession>
<gene>
    <name evidence="4" type="ORF">Bathy07g03270</name>
</gene>
<dbReference type="EMBL" id="FO082272">
    <property type="protein sequence ID" value="CCO66238.1"/>
    <property type="molecule type" value="Genomic_DNA"/>
</dbReference>
<proteinExistence type="predicted"/>
<dbReference type="PROSITE" id="PS50162">
    <property type="entry name" value="RECA_2"/>
    <property type="match status" value="1"/>
</dbReference>
<dbReference type="GO" id="GO:0000724">
    <property type="term" value="P:double-strand break repair via homologous recombination"/>
    <property type="evidence" value="ECO:0007669"/>
    <property type="project" value="TreeGrafter"/>
</dbReference>
<evidence type="ECO:0000313" key="4">
    <source>
        <dbReference type="EMBL" id="CCO66238.1"/>
    </source>
</evidence>
<dbReference type="GO" id="GO:0007131">
    <property type="term" value="P:reciprocal meiotic recombination"/>
    <property type="evidence" value="ECO:0007669"/>
    <property type="project" value="TreeGrafter"/>
</dbReference>
<evidence type="ECO:0000256" key="1">
    <source>
        <dbReference type="ARBA" id="ARBA00004123"/>
    </source>
</evidence>
<name>K8F1P7_9CHLO</name>
<dbReference type="PANTHER" id="PTHR46457">
    <property type="entry name" value="DNA REPAIR PROTEIN RAD51 HOMOLOG 4"/>
    <property type="match status" value="1"/>
</dbReference>
<dbReference type="InterPro" id="IPR051988">
    <property type="entry name" value="HRR_RAD51_Paralog"/>
</dbReference>
<evidence type="ECO:0000313" key="5">
    <source>
        <dbReference type="Proteomes" id="UP000198341"/>
    </source>
</evidence>
<dbReference type="InterPro" id="IPR013632">
    <property type="entry name" value="Rad51_C"/>
</dbReference>
<protein>
    <submittedName>
        <fullName evidence="4">Rad51 DNA recombinase 4</fullName>
    </submittedName>
</protein>
<dbReference type="Gene3D" id="3.40.50.300">
    <property type="entry name" value="P-loop containing nucleotide triphosphate hydrolases"/>
    <property type="match status" value="1"/>
</dbReference>
<dbReference type="GO" id="GO:0033063">
    <property type="term" value="C:Rad51B-Rad51C-Rad51D-XRCC2 complex"/>
    <property type="evidence" value="ECO:0007669"/>
    <property type="project" value="TreeGrafter"/>
</dbReference>
<dbReference type="GO" id="GO:0003697">
    <property type="term" value="F:single-stranded DNA binding"/>
    <property type="evidence" value="ECO:0007669"/>
    <property type="project" value="TreeGrafter"/>
</dbReference>
<dbReference type="PANTHER" id="PTHR46457:SF1">
    <property type="entry name" value="DNA REPAIR PROTEIN RAD51 HOMOLOG 4"/>
    <property type="match status" value="1"/>
</dbReference>
<dbReference type="GO" id="GO:0005815">
    <property type="term" value="C:microtubule organizing center"/>
    <property type="evidence" value="ECO:0007669"/>
    <property type="project" value="TreeGrafter"/>
</dbReference>
<dbReference type="RefSeq" id="XP_007512150.1">
    <property type="nucleotide sequence ID" value="XM_007512088.1"/>
</dbReference>
<dbReference type="GeneID" id="19014816"/>
<dbReference type="STRING" id="41875.K8F1P7"/>
<dbReference type="GO" id="GO:0000723">
    <property type="term" value="P:telomere maintenance"/>
    <property type="evidence" value="ECO:0007669"/>
    <property type="project" value="TreeGrafter"/>
</dbReference>
<dbReference type="InterPro" id="IPR020588">
    <property type="entry name" value="RecA_ATP-bd"/>
</dbReference>
<keyword evidence="5" id="KW-1185">Reference proteome</keyword>
<dbReference type="GO" id="GO:0140664">
    <property type="term" value="F:ATP-dependent DNA damage sensor activity"/>
    <property type="evidence" value="ECO:0007669"/>
    <property type="project" value="InterPro"/>
</dbReference>
<dbReference type="Pfam" id="PF08423">
    <property type="entry name" value="Rad51"/>
    <property type="match status" value="1"/>
</dbReference>
<dbReference type="GO" id="GO:0000400">
    <property type="term" value="F:four-way junction DNA binding"/>
    <property type="evidence" value="ECO:0007669"/>
    <property type="project" value="TreeGrafter"/>
</dbReference>
<feature type="domain" description="RecA family profile 1" evidence="3">
    <location>
        <begin position="80"/>
        <end position="272"/>
    </location>
</feature>
<dbReference type="KEGG" id="bpg:Bathy07g03270"/>
<keyword evidence="2" id="KW-0539">Nucleus</keyword>
<dbReference type="eggNOG" id="KOG1433">
    <property type="taxonomic scope" value="Eukaryota"/>
</dbReference>
<dbReference type="GO" id="GO:0042148">
    <property type="term" value="P:DNA strand invasion"/>
    <property type="evidence" value="ECO:0007669"/>
    <property type="project" value="TreeGrafter"/>
</dbReference>